<dbReference type="EMBL" id="FMXO01000020">
    <property type="protein sequence ID" value="SDB59290.1"/>
    <property type="molecule type" value="Genomic_DNA"/>
</dbReference>
<dbReference type="InterPro" id="IPR022025">
    <property type="entry name" value="Amidoligase_2"/>
</dbReference>
<dbReference type="GO" id="GO:0016874">
    <property type="term" value="F:ligase activity"/>
    <property type="evidence" value="ECO:0007669"/>
    <property type="project" value="UniProtKB-KW"/>
</dbReference>
<evidence type="ECO:0000313" key="1">
    <source>
        <dbReference type="EMBL" id="SDB59290.1"/>
    </source>
</evidence>
<reference evidence="1 2" key="1">
    <citation type="submission" date="2016-10" db="EMBL/GenBank/DDBJ databases">
        <authorList>
            <person name="de Groot N.N."/>
        </authorList>
    </citation>
    <scope>NUCLEOTIDE SEQUENCE [LARGE SCALE GENOMIC DNA]</scope>
    <source>
        <strain evidence="1 2">ASO4-2</strain>
    </source>
</reference>
<dbReference type="AlphaFoldDB" id="A0A1G6EPI1"/>
<keyword evidence="1" id="KW-0436">Ligase</keyword>
<dbReference type="Pfam" id="PF12224">
    <property type="entry name" value="Amidoligase_2"/>
    <property type="match status" value="1"/>
</dbReference>
<accession>A0A1G6EPI1</accession>
<sequence>MTLVALNEQYMSRFIMPHQMHAFHGDYRHVGVEMEMGGLQLSEIARAVTDVFGGTAISRSSFEIDIENARHGSFRVELDASLLKDHEYRRYLALIGIDQDDPQTQHRIDDLLVRLAGTVVPSEVIAPPVRIAALEEMDNLRLCLHQAGAKGTRAALVYAFAVQFNVEAAELKAGYLLDILRAFVLLYESGSTQERIDISRKILPFIRAFPGDYVRAILAENYNPDMTELIRDYLRHNATRNRPLDMLPLFAHLNRDQVMAADVETHLIKPRPTFHYRLPNCRIDEPDWSLAQPWNDWVLVEHLAADKERLREHSRAYLENPLEVVAARIDDWADKVRKWIKK</sequence>
<proteinExistence type="predicted"/>
<protein>
    <submittedName>
        <fullName evidence="1">Putative amidoligase enzyme</fullName>
    </submittedName>
</protein>
<organism evidence="1 2">
    <name type="scientific">Desulfonatronum thiosulfatophilum</name>
    <dbReference type="NCBI Taxonomy" id="617002"/>
    <lineage>
        <taxon>Bacteria</taxon>
        <taxon>Pseudomonadati</taxon>
        <taxon>Thermodesulfobacteriota</taxon>
        <taxon>Desulfovibrionia</taxon>
        <taxon>Desulfovibrionales</taxon>
        <taxon>Desulfonatronaceae</taxon>
        <taxon>Desulfonatronum</taxon>
    </lineage>
</organism>
<dbReference type="Proteomes" id="UP000198771">
    <property type="component" value="Unassembled WGS sequence"/>
</dbReference>
<dbReference type="STRING" id="617002.SAMN05660653_03026"/>
<gene>
    <name evidence="1" type="ORF">SAMN05660653_03026</name>
</gene>
<evidence type="ECO:0000313" key="2">
    <source>
        <dbReference type="Proteomes" id="UP000198771"/>
    </source>
</evidence>
<name>A0A1G6EPI1_9BACT</name>
<keyword evidence="2" id="KW-1185">Reference proteome</keyword>